<dbReference type="InterPro" id="IPR043131">
    <property type="entry name" value="BCAT-like_N"/>
</dbReference>
<comment type="similarity">
    <text evidence="1">Belongs to the class-IV pyridoxal-phosphate-dependent aminotransferase family.</text>
</comment>
<organism evidence="2">
    <name type="scientific">plant metagenome</name>
    <dbReference type="NCBI Taxonomy" id="1297885"/>
    <lineage>
        <taxon>unclassified sequences</taxon>
        <taxon>metagenomes</taxon>
        <taxon>organismal metagenomes</taxon>
    </lineage>
</organism>
<dbReference type="GO" id="GO:0046820">
    <property type="term" value="F:4-amino-4-deoxychorismate synthase activity"/>
    <property type="evidence" value="ECO:0007669"/>
    <property type="project" value="UniProtKB-EC"/>
</dbReference>
<dbReference type="EMBL" id="CAADIE010000034">
    <property type="protein sequence ID" value="VFR48471.1"/>
    <property type="molecule type" value="Genomic_DNA"/>
</dbReference>
<dbReference type="InterPro" id="IPR036038">
    <property type="entry name" value="Aminotransferase-like"/>
</dbReference>
<protein>
    <submittedName>
        <fullName evidence="2">Para-aminobenzoate synthase, aminase component / Aminodeoxychorismate lyase</fullName>
        <ecNumber evidence="2">2.6.1.85</ecNumber>
        <ecNumber evidence="2">4.1.3.38</ecNumber>
    </submittedName>
</protein>
<sequence>MRMEVPRTDALSAPAGTQLIETLRVSPQGALPLLNGHLARLAHSAQALDWPCDVAAIRQTLLSTAALLPRGETAHRMRLLLDAAGEISLEHAELPPLARRPLLTLASEQLDSQEHLLRHKTTHRPWYTRATTWLAEHPDHFDVLFLNERKELCEGSRTNVYLLREGRWLTPPLSSGVLPGVQRAALLARGEAREAVVTLDDLEQAQGVRLSNALRGWFEVELRLPERVAAEGG</sequence>
<dbReference type="NCBIfam" id="NF005727">
    <property type="entry name" value="PRK07546.1-1"/>
    <property type="match status" value="1"/>
</dbReference>
<dbReference type="EMBL" id="CAADIH010000001">
    <property type="protein sequence ID" value="VFR36244.1"/>
    <property type="molecule type" value="Genomic_DNA"/>
</dbReference>
<proteinExistence type="inferred from homology"/>
<dbReference type="EC" id="2.6.1.85" evidence="2"/>
<reference evidence="2" key="1">
    <citation type="submission" date="2019-03" db="EMBL/GenBank/DDBJ databases">
        <authorList>
            <person name="Danneels B."/>
        </authorList>
    </citation>
    <scope>NUCLEOTIDE SEQUENCE</scope>
</reference>
<keyword evidence="2" id="KW-0032">Aminotransferase</keyword>
<dbReference type="PANTHER" id="PTHR42743:SF11">
    <property type="entry name" value="AMINODEOXYCHORISMATE LYASE"/>
    <property type="match status" value="1"/>
</dbReference>
<dbReference type="InterPro" id="IPR043132">
    <property type="entry name" value="BCAT-like_C"/>
</dbReference>
<dbReference type="InterPro" id="IPR001544">
    <property type="entry name" value="Aminotrans_IV"/>
</dbReference>
<dbReference type="GO" id="GO:0008696">
    <property type="term" value="F:4-amino-4-deoxychorismate lyase activity"/>
    <property type="evidence" value="ECO:0007669"/>
    <property type="project" value="UniProtKB-EC"/>
</dbReference>
<evidence type="ECO:0000313" key="3">
    <source>
        <dbReference type="EMBL" id="VFR48471.1"/>
    </source>
</evidence>
<dbReference type="Gene3D" id="3.30.470.10">
    <property type="match status" value="1"/>
</dbReference>
<evidence type="ECO:0000313" key="2">
    <source>
        <dbReference type="EMBL" id="VFR36244.1"/>
    </source>
</evidence>
<name>A0A484QCX3_9ZZZZ</name>
<gene>
    <name evidence="3" type="ORF">BER1_3229</name>
    <name evidence="2" type="ORF">BER2_3187</name>
</gene>
<keyword evidence="2" id="KW-0456">Lyase</keyword>
<accession>A0A484QCX3</accession>
<dbReference type="SUPFAM" id="SSF56752">
    <property type="entry name" value="D-aminoacid aminotransferase-like PLP-dependent enzymes"/>
    <property type="match status" value="1"/>
</dbReference>
<dbReference type="Gene3D" id="3.20.10.10">
    <property type="entry name" value="D-amino Acid Aminotransferase, subunit A, domain 2"/>
    <property type="match status" value="1"/>
</dbReference>
<keyword evidence="2" id="KW-0808">Transferase</keyword>
<dbReference type="InterPro" id="IPR050571">
    <property type="entry name" value="Class-IV_PLP-Dep_Aminotrnsfr"/>
</dbReference>
<dbReference type="EC" id="4.1.3.38" evidence="2"/>
<dbReference type="PANTHER" id="PTHR42743">
    <property type="entry name" value="AMINO-ACID AMINOTRANSFERASE"/>
    <property type="match status" value="1"/>
</dbReference>
<dbReference type="GO" id="GO:0046394">
    <property type="term" value="P:carboxylic acid biosynthetic process"/>
    <property type="evidence" value="ECO:0007669"/>
    <property type="project" value="UniProtKB-ARBA"/>
</dbReference>
<dbReference type="Pfam" id="PF01063">
    <property type="entry name" value="Aminotran_4"/>
    <property type="match status" value="1"/>
</dbReference>
<dbReference type="AlphaFoldDB" id="A0A484QCX3"/>
<evidence type="ECO:0000256" key="1">
    <source>
        <dbReference type="ARBA" id="ARBA00009320"/>
    </source>
</evidence>